<feature type="transmembrane region" description="Helical" evidence="1">
    <location>
        <begin position="51"/>
        <end position="71"/>
    </location>
</feature>
<feature type="signal peptide" evidence="2">
    <location>
        <begin position="1"/>
        <end position="27"/>
    </location>
</feature>
<sequence>MDACVTAKSVFFSVFLVLCVVPRFCEGVNLVDCANNYVDRNDAIAKYFYMGFTYSEIISFLYVFNGVNIGYRQFQKILRKLGLRRNNFQRQLVYNEVIRAVEQELSKTGQNFGYRTMQLRLKQKYHISISRHSLGRIMRHLDPEGVQRRLRRRLHRRQYQSNGPNNLWHIDGWDKLKQFGMCIHGCIDGYSRRVLWLEASATNNDPYVICRYFSKCVRALGGVPKTIRADRGTENVNVEDMQCILRHLQEENPVSFIYGKSTGNQRIESWWSKLGLYGMTSWISHFKNLSNYGIIDTSKELDIQCILFCYIHLLHDELNEIVRLWNAHYIRKSTNPDQPNGRPDVLYYLSDQFGGIECLRPVCAEDLNNLSHHLTRDIPYTKESYRELFCIVMDDAGMSLPSSLEEAADLLVFLLDTVQNDINNLDE</sequence>
<dbReference type="Gene3D" id="3.30.420.10">
    <property type="entry name" value="Ribonuclease H-like superfamily/Ribonuclease H"/>
    <property type="match status" value="1"/>
</dbReference>
<keyword evidence="1" id="KW-0812">Transmembrane</keyword>
<dbReference type="PANTHER" id="PTHR46791">
    <property type="entry name" value="EXPRESSED PROTEIN"/>
    <property type="match status" value="1"/>
</dbReference>
<reference evidence="4 5" key="1">
    <citation type="submission" date="2024-01" db="EMBL/GenBank/DDBJ databases">
        <title>The genome of the rayed Mediterranean limpet Patella caerulea (Linnaeus, 1758).</title>
        <authorList>
            <person name="Anh-Thu Weber A."/>
            <person name="Halstead-Nussloch G."/>
        </authorList>
    </citation>
    <scope>NUCLEOTIDE SEQUENCE [LARGE SCALE GENOMIC DNA]</scope>
    <source>
        <strain evidence="4">AATW-2023a</strain>
        <tissue evidence="4">Whole specimen</tissue>
    </source>
</reference>
<name>A0AAN8Q6M9_PATCE</name>
<dbReference type="GO" id="GO:0003676">
    <property type="term" value="F:nucleic acid binding"/>
    <property type="evidence" value="ECO:0007669"/>
    <property type="project" value="InterPro"/>
</dbReference>
<keyword evidence="2" id="KW-0732">Signal</keyword>
<keyword evidence="5" id="KW-1185">Reference proteome</keyword>
<keyword evidence="1" id="KW-0472">Membrane</keyword>
<evidence type="ECO:0000256" key="2">
    <source>
        <dbReference type="SAM" id="SignalP"/>
    </source>
</evidence>
<evidence type="ECO:0000256" key="1">
    <source>
        <dbReference type="SAM" id="Phobius"/>
    </source>
</evidence>
<dbReference type="AlphaFoldDB" id="A0AAN8Q6M9"/>
<keyword evidence="1" id="KW-1133">Transmembrane helix</keyword>
<comment type="caution">
    <text evidence="4">The sequence shown here is derived from an EMBL/GenBank/DDBJ whole genome shotgun (WGS) entry which is preliminary data.</text>
</comment>
<dbReference type="Pfam" id="PF24764">
    <property type="entry name" value="rva_4"/>
    <property type="match status" value="1"/>
</dbReference>
<dbReference type="InterPro" id="IPR058913">
    <property type="entry name" value="Integrase_dom_put"/>
</dbReference>
<protein>
    <recommendedName>
        <fullName evidence="3">Integrase core domain-containing protein</fullName>
    </recommendedName>
</protein>
<gene>
    <name evidence="4" type="ORF">SNE40_001736</name>
</gene>
<feature type="domain" description="Integrase core" evidence="3">
    <location>
        <begin position="159"/>
        <end position="335"/>
    </location>
</feature>
<dbReference type="Proteomes" id="UP001347796">
    <property type="component" value="Unassembled WGS sequence"/>
</dbReference>
<dbReference type="InterPro" id="IPR036397">
    <property type="entry name" value="RNaseH_sf"/>
</dbReference>
<proteinExistence type="predicted"/>
<dbReference type="PANTHER" id="PTHR46791:SF13">
    <property type="entry name" value="CLR5 DOMAIN-CONTAINING PROTEIN"/>
    <property type="match status" value="1"/>
</dbReference>
<dbReference type="EMBL" id="JAZGQO010000002">
    <property type="protein sequence ID" value="KAK6189737.1"/>
    <property type="molecule type" value="Genomic_DNA"/>
</dbReference>
<dbReference type="InterPro" id="IPR012337">
    <property type="entry name" value="RNaseH-like_sf"/>
</dbReference>
<evidence type="ECO:0000313" key="5">
    <source>
        <dbReference type="Proteomes" id="UP001347796"/>
    </source>
</evidence>
<evidence type="ECO:0000259" key="3">
    <source>
        <dbReference type="Pfam" id="PF24764"/>
    </source>
</evidence>
<evidence type="ECO:0000313" key="4">
    <source>
        <dbReference type="EMBL" id="KAK6189737.1"/>
    </source>
</evidence>
<dbReference type="SUPFAM" id="SSF53098">
    <property type="entry name" value="Ribonuclease H-like"/>
    <property type="match status" value="1"/>
</dbReference>
<accession>A0AAN8Q6M9</accession>
<organism evidence="4 5">
    <name type="scientific">Patella caerulea</name>
    <name type="common">Rayed Mediterranean limpet</name>
    <dbReference type="NCBI Taxonomy" id="87958"/>
    <lineage>
        <taxon>Eukaryota</taxon>
        <taxon>Metazoa</taxon>
        <taxon>Spiralia</taxon>
        <taxon>Lophotrochozoa</taxon>
        <taxon>Mollusca</taxon>
        <taxon>Gastropoda</taxon>
        <taxon>Patellogastropoda</taxon>
        <taxon>Patelloidea</taxon>
        <taxon>Patellidae</taxon>
        <taxon>Patella</taxon>
    </lineage>
</organism>
<feature type="chain" id="PRO_5043030980" description="Integrase core domain-containing protein" evidence="2">
    <location>
        <begin position="28"/>
        <end position="427"/>
    </location>
</feature>